<accession>A0A5C5FPI7</accession>
<dbReference type="STRING" id="5288.A0A5C5FPI7"/>
<protein>
    <submittedName>
        <fullName evidence="8">Catenin-beta-like protein</fullName>
    </submittedName>
</protein>
<comment type="caution">
    <text evidence="8">The sequence shown here is derived from an EMBL/GenBank/DDBJ whole genome shotgun (WGS) entry which is preliminary data.</text>
</comment>
<dbReference type="GO" id="GO:0010467">
    <property type="term" value="P:gene expression"/>
    <property type="evidence" value="ECO:0007669"/>
    <property type="project" value="UniProtKB-ARBA"/>
</dbReference>
<name>A0A5C5FPI7_9BASI</name>
<dbReference type="Pfam" id="PF08216">
    <property type="entry name" value="CTNNBL"/>
    <property type="match status" value="1"/>
</dbReference>
<keyword evidence="3" id="KW-0677">Repeat</keyword>
<proteinExistence type="predicted"/>
<evidence type="ECO:0000256" key="5">
    <source>
        <dbReference type="ARBA" id="ARBA00023242"/>
    </source>
</evidence>
<dbReference type="SUPFAM" id="SSF48371">
    <property type="entry name" value="ARM repeat"/>
    <property type="match status" value="1"/>
</dbReference>
<keyword evidence="5" id="KW-0539">Nucleus</keyword>
<keyword evidence="9" id="KW-1185">Reference proteome</keyword>
<evidence type="ECO:0000313" key="9">
    <source>
        <dbReference type="Proteomes" id="UP000311382"/>
    </source>
</evidence>
<reference evidence="8 9" key="1">
    <citation type="submission" date="2019-03" db="EMBL/GenBank/DDBJ databases">
        <title>Rhodosporidium diobovatum UCD-FST 08-225 genome sequencing, assembly, and annotation.</title>
        <authorList>
            <person name="Fakankun I.U."/>
            <person name="Fristensky B."/>
            <person name="Levin D.B."/>
        </authorList>
    </citation>
    <scope>NUCLEOTIDE SEQUENCE [LARGE SCALE GENOMIC DNA]</scope>
    <source>
        <strain evidence="8 9">UCD-FST 08-225</strain>
    </source>
</reference>
<keyword evidence="4" id="KW-0175">Coiled coil</keyword>
<evidence type="ECO:0000256" key="3">
    <source>
        <dbReference type="ARBA" id="ARBA00022737"/>
    </source>
</evidence>
<feature type="region of interest" description="Disordered" evidence="6">
    <location>
        <begin position="592"/>
        <end position="614"/>
    </location>
</feature>
<keyword evidence="2" id="KW-0597">Phosphoprotein</keyword>
<feature type="region of interest" description="Disordered" evidence="6">
    <location>
        <begin position="1"/>
        <end position="84"/>
    </location>
</feature>
<comment type="subcellular location">
    <subcellularLocation>
        <location evidence="1">Nucleus</location>
    </subcellularLocation>
</comment>
<evidence type="ECO:0000256" key="4">
    <source>
        <dbReference type="ARBA" id="ARBA00023054"/>
    </source>
</evidence>
<gene>
    <name evidence="8" type="ORF">DMC30DRAFT_402428</name>
</gene>
<dbReference type="AlphaFoldDB" id="A0A5C5FPI7"/>
<evidence type="ECO:0000256" key="2">
    <source>
        <dbReference type="ARBA" id="ARBA00022553"/>
    </source>
</evidence>
<evidence type="ECO:0000313" key="8">
    <source>
        <dbReference type="EMBL" id="TNY18710.1"/>
    </source>
</evidence>
<sequence>MDIDDIFKRPPLPKSGAGTKRKLDAPVLDPESYKSARLDTPNGSASSAGADAKGKGRAVTIQDGSDDDDEGDDRGEFAPGQDADYFAEEDEDGRFFGGGLSNVQKQVLNIMETSGNEEQLPGEDLTPQSVRKALLALEKAVNKNRDLRTKYPTDPEKFVDSEFNLLEALRSLFLLSTNPAMTYPILLENSTPNTLADLLSHENLDVPVAVVEVLEELLDPEDLEDDGEEDEDEAAIEAKRAAMKSLLDGLVEAGVVELVVAQLQRLNEEDEGERNGVFHTLSLIENLITLTPQLASPFLSPKSSFLSFLVKRLGEDKKPVEYDQNRFYAAEMLALVLSLPPEVVEGENEARQRVGTEGWVDALLKVLSVYRKKDPASSDEVEFMENCFDALCSALSSPTPAPSAPDAPAVHPVKTAFLDGEGVELLVLMLKAKNLSRTRAIKALDHALQGREGAPLCERFVEALGLKTLFAVFMGRSEGGKKKKSVATTHEDTEHMLSLLSSLFTSLPSDTPLRMRLLAKFVESDYEKVDRLCELREELERRIERGVDPAIATEMDEDELYLEKLDNGLFALQLADYVAAWVCMEDDGVRRLSPPPEPRSHPRSSRTHADPTQARDHLKMLLSRRDKSLRDIVAVLDEYRDNIGVDDDLPEDAPPSEGEERRAILDQLARYLESVA</sequence>
<dbReference type="GO" id="GO:0005681">
    <property type="term" value="C:spliceosomal complex"/>
    <property type="evidence" value="ECO:0007669"/>
    <property type="project" value="TreeGrafter"/>
</dbReference>
<dbReference type="Proteomes" id="UP000311382">
    <property type="component" value="Unassembled WGS sequence"/>
</dbReference>
<evidence type="ECO:0000256" key="1">
    <source>
        <dbReference type="ARBA" id="ARBA00004123"/>
    </source>
</evidence>
<dbReference type="Gene3D" id="1.25.10.10">
    <property type="entry name" value="Leucine-rich Repeat Variant"/>
    <property type="match status" value="1"/>
</dbReference>
<feature type="compositionally biased region" description="Acidic residues" evidence="6">
    <location>
        <begin position="64"/>
        <end position="73"/>
    </location>
</feature>
<evidence type="ECO:0000259" key="7">
    <source>
        <dbReference type="SMART" id="SM01156"/>
    </source>
</evidence>
<dbReference type="InterPro" id="IPR039678">
    <property type="entry name" value="CTNNBL1"/>
</dbReference>
<dbReference type="InterPro" id="IPR011989">
    <property type="entry name" value="ARM-like"/>
</dbReference>
<dbReference type="SMART" id="SM01156">
    <property type="entry name" value="DUF1716"/>
    <property type="match status" value="1"/>
</dbReference>
<dbReference type="InterPro" id="IPR013180">
    <property type="entry name" value="CTNNBL1_N"/>
</dbReference>
<dbReference type="PANTHER" id="PTHR14978:SF0">
    <property type="entry name" value="BETA-CATENIN-LIKE PROTEIN 1"/>
    <property type="match status" value="1"/>
</dbReference>
<dbReference type="InterPro" id="IPR016024">
    <property type="entry name" value="ARM-type_fold"/>
</dbReference>
<evidence type="ECO:0000256" key="6">
    <source>
        <dbReference type="SAM" id="MobiDB-lite"/>
    </source>
</evidence>
<feature type="domain" description="Beta-catenin-like protein 1 N-terminal" evidence="7">
    <location>
        <begin position="100"/>
        <end position="211"/>
    </location>
</feature>
<dbReference type="PANTHER" id="PTHR14978">
    <property type="entry name" value="BETA-CATENIN-LIKE PROTEIN 1 NUCLEAR ASSOCIATED PROTEIN"/>
    <property type="match status" value="1"/>
</dbReference>
<organism evidence="8 9">
    <name type="scientific">Rhodotorula diobovata</name>
    <dbReference type="NCBI Taxonomy" id="5288"/>
    <lineage>
        <taxon>Eukaryota</taxon>
        <taxon>Fungi</taxon>
        <taxon>Dikarya</taxon>
        <taxon>Basidiomycota</taxon>
        <taxon>Pucciniomycotina</taxon>
        <taxon>Microbotryomycetes</taxon>
        <taxon>Sporidiobolales</taxon>
        <taxon>Sporidiobolaceae</taxon>
        <taxon>Rhodotorula</taxon>
    </lineage>
</organism>
<dbReference type="EMBL" id="SOZI01000125">
    <property type="protein sequence ID" value="TNY18710.1"/>
    <property type="molecule type" value="Genomic_DNA"/>
</dbReference>
<dbReference type="OrthoDB" id="1898821at2759"/>
<dbReference type="FunFam" id="1.25.10.10:FF:001136">
    <property type="entry name" value="Beta-catenin-like protein 1"/>
    <property type="match status" value="1"/>
</dbReference>